<evidence type="ECO:0000313" key="7">
    <source>
        <dbReference type="Proteomes" id="UP001530400"/>
    </source>
</evidence>
<dbReference type="InterPro" id="IPR036134">
    <property type="entry name" value="Crypto/Photolyase_FAD-like_sf"/>
</dbReference>
<evidence type="ECO:0000313" key="6">
    <source>
        <dbReference type="EMBL" id="KAL3786837.1"/>
    </source>
</evidence>
<comment type="cofactor">
    <cofactor evidence="4">
        <name>FAD</name>
        <dbReference type="ChEBI" id="CHEBI:57692"/>
    </cofactor>
    <text evidence="4">Binds 1 FAD per subunit.</text>
</comment>
<proteinExistence type="inferred from homology"/>
<evidence type="ECO:0000259" key="5">
    <source>
        <dbReference type="PROSITE" id="PS51645"/>
    </source>
</evidence>
<protein>
    <recommendedName>
        <fullName evidence="5">Photolyase/cryptochrome alpha/beta domain-containing protein</fullName>
    </recommendedName>
</protein>
<keyword evidence="7" id="KW-1185">Reference proteome</keyword>
<dbReference type="PANTHER" id="PTHR11455:SF22">
    <property type="entry name" value="CRYPTOCHROME DASH"/>
    <property type="match status" value="1"/>
</dbReference>
<comment type="similarity">
    <text evidence="1">Belongs to the DNA photolyase class-1 family.</text>
</comment>
<evidence type="ECO:0000256" key="2">
    <source>
        <dbReference type="ARBA" id="ARBA00022630"/>
    </source>
</evidence>
<reference evidence="6 7" key="1">
    <citation type="submission" date="2024-10" db="EMBL/GenBank/DDBJ databases">
        <title>Updated reference genomes for cyclostephanoid diatoms.</title>
        <authorList>
            <person name="Roberts W.R."/>
            <person name="Alverson A.J."/>
        </authorList>
    </citation>
    <scope>NUCLEOTIDE SEQUENCE [LARGE SCALE GENOMIC DNA]</scope>
    <source>
        <strain evidence="6 7">AJA010-31</strain>
    </source>
</reference>
<dbReference type="PROSITE" id="PS51645">
    <property type="entry name" value="PHR_CRY_ALPHA_BETA"/>
    <property type="match status" value="1"/>
</dbReference>
<dbReference type="PRINTS" id="PR00147">
    <property type="entry name" value="DNAPHOTLYASE"/>
</dbReference>
<dbReference type="Gene3D" id="3.40.50.620">
    <property type="entry name" value="HUPs"/>
    <property type="match status" value="1"/>
</dbReference>
<name>A0ABD3PFZ9_9STRA</name>
<feature type="binding site" evidence="4">
    <location>
        <begin position="319"/>
        <end position="323"/>
    </location>
    <ligand>
        <name>FAD</name>
        <dbReference type="ChEBI" id="CHEBI:57692"/>
    </ligand>
</feature>
<dbReference type="Gene3D" id="1.10.579.10">
    <property type="entry name" value="DNA Cyclobutane Dipyrimidine Photolyase, subunit A, domain 3"/>
    <property type="match status" value="1"/>
</dbReference>
<dbReference type="SUPFAM" id="SSF48173">
    <property type="entry name" value="Cryptochrome/photolyase FAD-binding domain"/>
    <property type="match status" value="1"/>
</dbReference>
<dbReference type="InterPro" id="IPR036155">
    <property type="entry name" value="Crypto/Photolyase_N_sf"/>
</dbReference>
<dbReference type="InterPro" id="IPR002081">
    <property type="entry name" value="Cryptochrome/DNA_photolyase_1"/>
</dbReference>
<evidence type="ECO:0000256" key="1">
    <source>
        <dbReference type="ARBA" id="ARBA00005862"/>
    </source>
</evidence>
<feature type="domain" description="Photolyase/cryptochrome alpha/beta" evidence="5">
    <location>
        <begin position="1"/>
        <end position="142"/>
    </location>
</feature>
<gene>
    <name evidence="6" type="ORF">ACHAWO_003180</name>
</gene>
<keyword evidence="2 4" id="KW-0285">Flavoprotein</keyword>
<dbReference type="PANTHER" id="PTHR11455">
    <property type="entry name" value="CRYPTOCHROME"/>
    <property type="match status" value="1"/>
</dbReference>
<dbReference type="Gene3D" id="1.25.40.80">
    <property type="match status" value="1"/>
</dbReference>
<sequence length="564" mass="64262">MSRIVWHRRDLRLFDNELYHNAKKIYSVFVFDPSDYSLRSTGISDGNGGQLQSVKHGPHFSSRLISAVHSLRGNLQSLGGDLIIRIGNPVDIIPKLVQELNIEEVAWSEVPGYYEYEQSNALKKVLVLDFQRRCKLFTTCSLTLVHPDDLPTNVHVWNRLARPNEKKKRNGKVGKSELSASKSSCSCSTAYPNVVNISPARFEGMPVIMGDFRRVARTTTSPRELFPYPDSDCLTKEFSNGDLGEIPSLVELMKPLLDSSEPILGCITKELIAKLVQSANAMPRSNQIEEQSLHHLRDFVRNHAANADRSLCDVSNHHSSKLSLTLALGTLSPRQVYHCVKEEQSRLEQNGHDAADIDWLISHMEMRDYFLFNHFRQGRSSYNLHPIKPVHKPDMPRKWIPLSENKENFIKWASGQTGLPMVDAGMKELVSTGYTSNRVRQNMASVLTKDLHLDWRLGAEWYQLCLEDHCVAANYGNWAYFSGVGGDPKNRHFRTTSQLLRYDRHGKYIRKWLRIVSEDAEAALRPWAFEKDWPALIIDPYTQLTCHDKERLDSTGSILPLPSD</sequence>
<dbReference type="Pfam" id="PF03441">
    <property type="entry name" value="FAD_binding_7"/>
    <property type="match status" value="1"/>
</dbReference>
<dbReference type="InterPro" id="IPR005101">
    <property type="entry name" value="Cryptochr/Photolyase_FAD-bd"/>
</dbReference>
<evidence type="ECO:0000256" key="3">
    <source>
        <dbReference type="ARBA" id="ARBA00022827"/>
    </source>
</evidence>
<comment type="caution">
    <text evidence="6">The sequence shown here is derived from an EMBL/GenBank/DDBJ whole genome shotgun (WGS) entry which is preliminary data.</text>
</comment>
<accession>A0ABD3PFZ9</accession>
<evidence type="ECO:0000256" key="4">
    <source>
        <dbReference type="PIRSR" id="PIRSR602081-1"/>
    </source>
</evidence>
<dbReference type="SUPFAM" id="SSF52425">
    <property type="entry name" value="Cryptochrome/photolyase, N-terminal domain"/>
    <property type="match status" value="1"/>
</dbReference>
<dbReference type="Proteomes" id="UP001530400">
    <property type="component" value="Unassembled WGS sequence"/>
</dbReference>
<keyword evidence="3 4" id="KW-0274">FAD</keyword>
<dbReference type="Pfam" id="PF00875">
    <property type="entry name" value="DNA_photolyase"/>
    <property type="match status" value="1"/>
</dbReference>
<dbReference type="InterPro" id="IPR006050">
    <property type="entry name" value="DNA_photolyase_N"/>
</dbReference>
<dbReference type="InterPro" id="IPR014729">
    <property type="entry name" value="Rossmann-like_a/b/a_fold"/>
</dbReference>
<dbReference type="AlphaFoldDB" id="A0ABD3PFZ9"/>
<organism evidence="6 7">
    <name type="scientific">Cyclotella atomus</name>
    <dbReference type="NCBI Taxonomy" id="382360"/>
    <lineage>
        <taxon>Eukaryota</taxon>
        <taxon>Sar</taxon>
        <taxon>Stramenopiles</taxon>
        <taxon>Ochrophyta</taxon>
        <taxon>Bacillariophyta</taxon>
        <taxon>Coscinodiscophyceae</taxon>
        <taxon>Thalassiosirophycidae</taxon>
        <taxon>Stephanodiscales</taxon>
        <taxon>Stephanodiscaceae</taxon>
        <taxon>Cyclotella</taxon>
    </lineage>
</organism>
<dbReference type="EMBL" id="JALLPJ020000633">
    <property type="protein sequence ID" value="KAL3786837.1"/>
    <property type="molecule type" value="Genomic_DNA"/>
</dbReference>